<feature type="transmembrane region" description="Helical" evidence="1">
    <location>
        <begin position="127"/>
        <end position="147"/>
    </location>
</feature>
<feature type="transmembrane region" description="Helical" evidence="1">
    <location>
        <begin position="97"/>
        <end position="120"/>
    </location>
</feature>
<dbReference type="Proteomes" id="UP000014070">
    <property type="component" value="Chromosome"/>
</dbReference>
<dbReference type="RefSeq" id="WP_020449414.1">
    <property type="nucleotide sequence ID" value="NC_021353.1"/>
</dbReference>
<dbReference type="PANTHER" id="PTHR34989:SF1">
    <property type="entry name" value="PROTEIN HDED"/>
    <property type="match status" value="1"/>
</dbReference>
<accession>R9T8A8</accession>
<dbReference type="EMBL" id="CP005934">
    <property type="protein sequence ID" value="AGN26889.1"/>
    <property type="molecule type" value="Genomic_DNA"/>
</dbReference>
<keyword evidence="1" id="KW-0812">Transmembrane</keyword>
<dbReference type="InParanoid" id="R9T8A8"/>
<dbReference type="InterPro" id="IPR005325">
    <property type="entry name" value="DUF308_memb"/>
</dbReference>
<keyword evidence="3" id="KW-1185">Reference proteome</keyword>
<feature type="transmembrane region" description="Helical" evidence="1">
    <location>
        <begin position="153"/>
        <end position="174"/>
    </location>
</feature>
<evidence type="ECO:0008006" key="4">
    <source>
        <dbReference type="Google" id="ProtNLM"/>
    </source>
</evidence>
<organism evidence="2 3">
    <name type="scientific">Methanomassiliicoccus intestinalis (strain Issoire-Mx1)</name>
    <dbReference type="NCBI Taxonomy" id="1295009"/>
    <lineage>
        <taxon>Archaea</taxon>
        <taxon>Methanobacteriati</taxon>
        <taxon>Thermoplasmatota</taxon>
        <taxon>Thermoplasmata</taxon>
        <taxon>Methanomassiliicoccales</taxon>
        <taxon>Methanomassiliicoccaceae</taxon>
        <taxon>Methanomassiliicoccus</taxon>
    </lineage>
</organism>
<evidence type="ECO:0000256" key="1">
    <source>
        <dbReference type="SAM" id="Phobius"/>
    </source>
</evidence>
<evidence type="ECO:0000313" key="2">
    <source>
        <dbReference type="EMBL" id="AGN26889.1"/>
    </source>
</evidence>
<gene>
    <name evidence="2" type="ORF">MMINT_15820</name>
</gene>
<dbReference type="GeneID" id="41323955"/>
<dbReference type="GO" id="GO:0005886">
    <property type="term" value="C:plasma membrane"/>
    <property type="evidence" value="ECO:0007669"/>
    <property type="project" value="TreeGrafter"/>
</dbReference>
<reference evidence="2 3" key="1">
    <citation type="journal article" date="2013" name="Genome Announc.">
        <title>Genome sequence of 'Candidatus Methanomassiliicoccus intestinalis' Issoire-Mx1, a third thermoplasmatales-related methanogenic archaeon from human feces.</title>
        <authorList>
            <person name="Borrel G."/>
            <person name="Harris H.M."/>
            <person name="Parisot N."/>
            <person name="Gaci N."/>
            <person name="Tottey W."/>
            <person name="Mihajlovski A."/>
            <person name="Deane J."/>
            <person name="Gribaldo S."/>
            <person name="Bardot O."/>
            <person name="Peyretaillade E."/>
            <person name="Peyret P."/>
            <person name="O'Toole P.W."/>
            <person name="Brugere J.F."/>
        </authorList>
    </citation>
    <scope>NUCLEOTIDE SEQUENCE [LARGE SCALE GENOMIC DNA]</scope>
    <source>
        <strain evidence="2 3">Issoire-Mx1</strain>
    </source>
</reference>
<keyword evidence="1" id="KW-0472">Membrane</keyword>
<dbReference type="PANTHER" id="PTHR34989">
    <property type="entry name" value="PROTEIN HDED"/>
    <property type="match status" value="1"/>
</dbReference>
<protein>
    <recommendedName>
        <fullName evidence="4">Acid-resistance membrane protein</fullName>
    </recommendedName>
</protein>
<dbReference type="Pfam" id="PF03729">
    <property type="entry name" value="DUF308"/>
    <property type="match status" value="2"/>
</dbReference>
<dbReference type="HOGENOM" id="CLU_1500232_0_0_2"/>
<dbReference type="AlphaFoldDB" id="R9T8A8"/>
<dbReference type="KEGG" id="mer:MMINT_15820"/>
<name>R9T8A8_METII</name>
<sequence>MDIMKRMIANDWKNMLIFGVLALVVGIIAIVYPGITLGITIILLGAFALLSGLSRVINGTALPKGSRAFPLLEGILYIILAIIMIMTPLYFAEVLVYIMAAFLIVMGLFQIFGLIFVAGTGSKGDSLFPLITGIISLILGCVIAIFPAQTIEVSMWIIGAFLILIGIINIAGGLKIKKVFS</sequence>
<feature type="transmembrane region" description="Helical" evidence="1">
    <location>
        <begin position="12"/>
        <end position="32"/>
    </location>
</feature>
<feature type="transmembrane region" description="Helical" evidence="1">
    <location>
        <begin position="38"/>
        <end position="57"/>
    </location>
</feature>
<evidence type="ECO:0000313" key="3">
    <source>
        <dbReference type="Proteomes" id="UP000014070"/>
    </source>
</evidence>
<feature type="transmembrane region" description="Helical" evidence="1">
    <location>
        <begin position="69"/>
        <end position="91"/>
    </location>
</feature>
<dbReference type="InterPro" id="IPR052712">
    <property type="entry name" value="Acid_resist_chaperone_HdeD"/>
</dbReference>
<proteinExistence type="predicted"/>
<keyword evidence="1" id="KW-1133">Transmembrane helix</keyword>